<gene>
    <name evidence="2" type="ORF">HPB48_019426</name>
</gene>
<dbReference type="AlphaFoldDB" id="A0A9J6GM78"/>
<feature type="region of interest" description="Disordered" evidence="1">
    <location>
        <begin position="1"/>
        <end position="36"/>
    </location>
</feature>
<sequence length="334" mass="34112">MAPTTRKVTEQKESPQGSGEDAAADAVMREAAEQSQPADLASMMRQMTAMFAEITRTLGTAVAERITLGGVPTPRRVQTPASVGGGPPPETATRPTKGGSGRGLRPAASDLMAGGGWSGVPGHGGGPSVVDPPGTKKLRSAATWTVVADGAAVSYCARSRWRDQARAERGTTRRGAATVPRLDAGGSGRRAAAGVLRGRAEGAVRHLRHPRRQLGRPPDWRPAPGADGEEPEGGAGRSCRRGRPSLVGAVRANRRARGGGRAGVDGHPPRPAHGRRTRPGVRGALGMCGEPGAGGWQARARRPTHRGTGPGPQEPAGTQRGGLAAVCGPSGGGH</sequence>
<feature type="compositionally biased region" description="Basic residues" evidence="1">
    <location>
        <begin position="205"/>
        <end position="214"/>
    </location>
</feature>
<feature type="region of interest" description="Disordered" evidence="1">
    <location>
        <begin position="164"/>
        <end position="334"/>
    </location>
</feature>
<accession>A0A9J6GM78</accession>
<evidence type="ECO:0000256" key="1">
    <source>
        <dbReference type="SAM" id="MobiDB-lite"/>
    </source>
</evidence>
<comment type="caution">
    <text evidence="2">The sequence shown here is derived from an EMBL/GenBank/DDBJ whole genome shotgun (WGS) entry which is preliminary data.</text>
</comment>
<feature type="region of interest" description="Disordered" evidence="1">
    <location>
        <begin position="69"/>
        <end position="136"/>
    </location>
</feature>
<organism evidence="2 3">
    <name type="scientific">Haemaphysalis longicornis</name>
    <name type="common">Bush tick</name>
    <dbReference type="NCBI Taxonomy" id="44386"/>
    <lineage>
        <taxon>Eukaryota</taxon>
        <taxon>Metazoa</taxon>
        <taxon>Ecdysozoa</taxon>
        <taxon>Arthropoda</taxon>
        <taxon>Chelicerata</taxon>
        <taxon>Arachnida</taxon>
        <taxon>Acari</taxon>
        <taxon>Parasitiformes</taxon>
        <taxon>Ixodida</taxon>
        <taxon>Ixodoidea</taxon>
        <taxon>Ixodidae</taxon>
        <taxon>Haemaphysalinae</taxon>
        <taxon>Haemaphysalis</taxon>
    </lineage>
</organism>
<keyword evidence="3" id="KW-1185">Reference proteome</keyword>
<dbReference type="VEuPathDB" id="VectorBase:HLOH_058691"/>
<evidence type="ECO:0000313" key="2">
    <source>
        <dbReference type="EMBL" id="KAH9376459.1"/>
    </source>
</evidence>
<feature type="compositionally biased region" description="Gly residues" evidence="1">
    <location>
        <begin position="113"/>
        <end position="127"/>
    </location>
</feature>
<feature type="compositionally biased region" description="Basic residues" evidence="1">
    <location>
        <begin position="270"/>
        <end position="279"/>
    </location>
</feature>
<evidence type="ECO:0000313" key="3">
    <source>
        <dbReference type="Proteomes" id="UP000821853"/>
    </source>
</evidence>
<feature type="compositionally biased region" description="Low complexity" evidence="1">
    <location>
        <begin position="173"/>
        <end position="197"/>
    </location>
</feature>
<dbReference type="EMBL" id="JABSTR010000008">
    <property type="protein sequence ID" value="KAH9376459.1"/>
    <property type="molecule type" value="Genomic_DNA"/>
</dbReference>
<reference evidence="2 3" key="1">
    <citation type="journal article" date="2020" name="Cell">
        <title>Large-Scale Comparative Analyses of Tick Genomes Elucidate Their Genetic Diversity and Vector Capacities.</title>
        <authorList>
            <consortium name="Tick Genome and Microbiome Consortium (TIGMIC)"/>
            <person name="Jia N."/>
            <person name="Wang J."/>
            <person name="Shi W."/>
            <person name="Du L."/>
            <person name="Sun Y."/>
            <person name="Zhan W."/>
            <person name="Jiang J.F."/>
            <person name="Wang Q."/>
            <person name="Zhang B."/>
            <person name="Ji P."/>
            <person name="Bell-Sakyi L."/>
            <person name="Cui X.M."/>
            <person name="Yuan T.T."/>
            <person name="Jiang B.G."/>
            <person name="Yang W.F."/>
            <person name="Lam T.T."/>
            <person name="Chang Q.C."/>
            <person name="Ding S.J."/>
            <person name="Wang X.J."/>
            <person name="Zhu J.G."/>
            <person name="Ruan X.D."/>
            <person name="Zhao L."/>
            <person name="Wei J.T."/>
            <person name="Ye R.Z."/>
            <person name="Que T.C."/>
            <person name="Du C.H."/>
            <person name="Zhou Y.H."/>
            <person name="Cheng J.X."/>
            <person name="Dai P.F."/>
            <person name="Guo W.B."/>
            <person name="Han X.H."/>
            <person name="Huang E.J."/>
            <person name="Li L.F."/>
            <person name="Wei W."/>
            <person name="Gao Y.C."/>
            <person name="Liu J.Z."/>
            <person name="Shao H.Z."/>
            <person name="Wang X."/>
            <person name="Wang C.C."/>
            <person name="Yang T.C."/>
            <person name="Huo Q.B."/>
            <person name="Li W."/>
            <person name="Chen H.Y."/>
            <person name="Chen S.E."/>
            <person name="Zhou L.G."/>
            <person name="Ni X.B."/>
            <person name="Tian J.H."/>
            <person name="Sheng Y."/>
            <person name="Liu T."/>
            <person name="Pan Y.S."/>
            <person name="Xia L.Y."/>
            <person name="Li J."/>
            <person name="Zhao F."/>
            <person name="Cao W.C."/>
        </authorList>
    </citation>
    <scope>NUCLEOTIDE SEQUENCE [LARGE SCALE GENOMIC DNA]</scope>
    <source>
        <strain evidence="2">HaeL-2018</strain>
    </source>
</reference>
<proteinExistence type="predicted"/>
<name>A0A9J6GM78_HAELO</name>
<dbReference type="Proteomes" id="UP000821853">
    <property type="component" value="Unassembled WGS sequence"/>
</dbReference>
<protein>
    <submittedName>
        <fullName evidence="2">Uncharacterized protein</fullName>
    </submittedName>
</protein>